<protein>
    <submittedName>
        <fullName evidence="2">Uncharacterized protein</fullName>
    </submittedName>
</protein>
<dbReference type="EMBL" id="CP041242">
    <property type="protein sequence ID" value="QDH69115.1"/>
    <property type="molecule type" value="Genomic_DNA"/>
</dbReference>
<evidence type="ECO:0000256" key="1">
    <source>
        <dbReference type="SAM" id="SignalP"/>
    </source>
</evidence>
<gene>
    <name evidence="2" type="ORF">FKV23_02595</name>
</gene>
<proteinExistence type="predicted"/>
<dbReference type="OrthoDB" id="6004551at2"/>
<feature type="chain" id="PRO_5021764745" evidence="1">
    <location>
        <begin position="21"/>
        <end position="173"/>
    </location>
</feature>
<name>A0A514BP52_9GAMM</name>
<evidence type="ECO:0000313" key="3">
    <source>
        <dbReference type="Proteomes" id="UP000317199"/>
    </source>
</evidence>
<evidence type="ECO:0000313" key="2">
    <source>
        <dbReference type="EMBL" id="QDH69115.1"/>
    </source>
</evidence>
<sequence>MKTMMFSAVLLVIVSTPSLAQSSAEGQAIDPVEQEAKERELAYQLAPIKSDMDLRTYLARNRSKDSPLNLLSPGARQRFIQSLVFTNKGLASFDYRDIQIELNATQTYQLLSLFGVQRSTRAIPNLEATTASDMTVMGGGVISLPPDDYPGYECEKAATCRESHGAICIGSNC</sequence>
<dbReference type="KEGG" id="lyj:FKV23_02595"/>
<reference evidence="2 3" key="1">
    <citation type="submission" date="2019-06" db="EMBL/GenBank/DDBJ databases">
        <title>Lysobacter alkalisoli sp. nov. isolated from saline-alkali soil.</title>
        <authorList>
            <person name="Sun J.-Q."/>
            <person name="Xu L."/>
        </authorList>
    </citation>
    <scope>NUCLEOTIDE SEQUENCE [LARGE SCALE GENOMIC DNA]</scope>
    <source>
        <strain evidence="2 3">SJ-36</strain>
    </source>
</reference>
<feature type="signal peptide" evidence="1">
    <location>
        <begin position="1"/>
        <end position="20"/>
    </location>
</feature>
<dbReference type="RefSeq" id="WP_141622457.1">
    <property type="nucleotide sequence ID" value="NZ_CP041242.1"/>
</dbReference>
<keyword evidence="3" id="KW-1185">Reference proteome</keyword>
<keyword evidence="1" id="KW-0732">Signal</keyword>
<dbReference type="AlphaFoldDB" id="A0A514BP52"/>
<organism evidence="2 3">
    <name type="scientific">Marilutibacter alkalisoli</name>
    <dbReference type="NCBI Taxonomy" id="2591633"/>
    <lineage>
        <taxon>Bacteria</taxon>
        <taxon>Pseudomonadati</taxon>
        <taxon>Pseudomonadota</taxon>
        <taxon>Gammaproteobacteria</taxon>
        <taxon>Lysobacterales</taxon>
        <taxon>Lysobacteraceae</taxon>
        <taxon>Marilutibacter</taxon>
    </lineage>
</organism>
<accession>A0A514BP52</accession>
<dbReference type="Proteomes" id="UP000317199">
    <property type="component" value="Chromosome"/>
</dbReference>